<comment type="cofactor">
    <cofactor evidence="4">
        <name>Zn(2+)</name>
        <dbReference type="ChEBI" id="CHEBI:29105"/>
    </cofactor>
</comment>
<keyword evidence="2 4" id="KW-0862">Zinc</keyword>
<gene>
    <name evidence="7" type="ORF">G3I67_00705</name>
</gene>
<dbReference type="InterPro" id="IPR013154">
    <property type="entry name" value="ADH-like_N"/>
</dbReference>
<dbReference type="InterPro" id="IPR020843">
    <property type="entry name" value="ER"/>
</dbReference>
<sequence length="346" mass="36681">MLAVRKTSASPGVTLDHIQEPKSPESDQVLIEVEAAGICGSDVHVYEWTKGYEFMQSKLPVTLGHEFSGRIVKIGSSVSGFEEGDLVTAMPSASCMRCSDCVGGAPHFCLHRQTIGLTKNGAFARFVIAPSMSCLKLAPSTNPVLAALIEPLAVGDHAANVADVKAGDTVVVLGPGTIGQSIICAAKWRGASRIIVVGMNDASRLAIAHAMGATHSIDLSANIDLTAQIKDINNGRLVDIVIEATGHASSVQTGLDVLKRGGVLVCAGIHSIPASFDLTSLVRNSQQIRGAHSSRRRSWEIIADRLSRDPDVFKPMVSIELGLKDAVMGFEKCLTREVSKVILRPN</sequence>
<evidence type="ECO:0000256" key="5">
    <source>
        <dbReference type="SAM" id="MobiDB-lite"/>
    </source>
</evidence>
<accession>A0A6B2QX81</accession>
<reference evidence="7" key="1">
    <citation type="submission" date="2020-02" db="EMBL/GenBank/DDBJ databases">
        <authorList>
            <person name="Chen W.-M."/>
        </authorList>
    </citation>
    <scope>NUCLEOTIDE SEQUENCE</scope>
    <source>
        <strain evidence="7">NBD-18</strain>
    </source>
</reference>
<dbReference type="EMBL" id="JAAGRN010000001">
    <property type="protein sequence ID" value="NDY81739.1"/>
    <property type="molecule type" value="Genomic_DNA"/>
</dbReference>
<dbReference type="Gene3D" id="3.40.50.720">
    <property type="entry name" value="NAD(P)-binding Rossmann-like Domain"/>
    <property type="match status" value="1"/>
</dbReference>
<dbReference type="SMART" id="SM00829">
    <property type="entry name" value="PKS_ER"/>
    <property type="match status" value="1"/>
</dbReference>
<dbReference type="PANTHER" id="PTHR43401:SF2">
    <property type="entry name" value="L-THREONINE 3-DEHYDROGENASE"/>
    <property type="match status" value="1"/>
</dbReference>
<protein>
    <submittedName>
        <fullName evidence="7">Alcohol dehydrogenase catalytic domain-containing protein</fullName>
    </submittedName>
</protein>
<comment type="similarity">
    <text evidence="4">Belongs to the zinc-containing alcohol dehydrogenase family.</text>
</comment>
<evidence type="ECO:0000256" key="3">
    <source>
        <dbReference type="ARBA" id="ARBA00023002"/>
    </source>
</evidence>
<dbReference type="RefSeq" id="WP_163651072.1">
    <property type="nucleotide sequence ID" value="NZ_JAAGRN010000001.1"/>
</dbReference>
<keyword evidence="3" id="KW-0560">Oxidoreductase</keyword>
<dbReference type="InterPro" id="IPR013149">
    <property type="entry name" value="ADH-like_C"/>
</dbReference>
<dbReference type="InterPro" id="IPR036291">
    <property type="entry name" value="NAD(P)-bd_dom_sf"/>
</dbReference>
<dbReference type="InterPro" id="IPR011032">
    <property type="entry name" value="GroES-like_sf"/>
</dbReference>
<dbReference type="PROSITE" id="PS00059">
    <property type="entry name" value="ADH_ZINC"/>
    <property type="match status" value="1"/>
</dbReference>
<evidence type="ECO:0000313" key="7">
    <source>
        <dbReference type="EMBL" id="NDY81739.1"/>
    </source>
</evidence>
<dbReference type="GO" id="GO:0008270">
    <property type="term" value="F:zinc ion binding"/>
    <property type="evidence" value="ECO:0007669"/>
    <property type="project" value="InterPro"/>
</dbReference>
<proteinExistence type="inferred from homology"/>
<comment type="caution">
    <text evidence="7">The sequence shown here is derived from an EMBL/GenBank/DDBJ whole genome shotgun (WGS) entry which is preliminary data.</text>
</comment>
<evidence type="ECO:0000259" key="6">
    <source>
        <dbReference type="SMART" id="SM00829"/>
    </source>
</evidence>
<evidence type="ECO:0000256" key="2">
    <source>
        <dbReference type="ARBA" id="ARBA00022833"/>
    </source>
</evidence>
<dbReference type="InterPro" id="IPR050129">
    <property type="entry name" value="Zn_alcohol_dh"/>
</dbReference>
<evidence type="ECO:0000256" key="1">
    <source>
        <dbReference type="ARBA" id="ARBA00022723"/>
    </source>
</evidence>
<feature type="region of interest" description="Disordered" evidence="5">
    <location>
        <begin position="1"/>
        <end position="23"/>
    </location>
</feature>
<organism evidence="7">
    <name type="scientific">Sheuella amnicola</name>
    <dbReference type="NCBI Taxonomy" id="2707330"/>
    <lineage>
        <taxon>Bacteria</taxon>
        <taxon>Pseudomonadati</taxon>
        <taxon>Pseudomonadota</taxon>
        <taxon>Betaproteobacteria</taxon>
        <taxon>Burkholderiales</taxon>
        <taxon>Alcaligenaceae</taxon>
        <taxon>Sheuella</taxon>
    </lineage>
</organism>
<dbReference type="Gene3D" id="3.90.180.10">
    <property type="entry name" value="Medium-chain alcohol dehydrogenases, catalytic domain"/>
    <property type="match status" value="1"/>
</dbReference>
<dbReference type="InterPro" id="IPR002328">
    <property type="entry name" value="ADH_Zn_CS"/>
</dbReference>
<dbReference type="PANTHER" id="PTHR43401">
    <property type="entry name" value="L-THREONINE 3-DEHYDROGENASE"/>
    <property type="match status" value="1"/>
</dbReference>
<dbReference type="AlphaFoldDB" id="A0A6B2QX81"/>
<keyword evidence="1 4" id="KW-0479">Metal-binding</keyword>
<feature type="domain" description="Enoyl reductase (ER)" evidence="6">
    <location>
        <begin position="8"/>
        <end position="343"/>
    </location>
</feature>
<dbReference type="Pfam" id="PF08240">
    <property type="entry name" value="ADH_N"/>
    <property type="match status" value="1"/>
</dbReference>
<dbReference type="Pfam" id="PF00107">
    <property type="entry name" value="ADH_zinc_N"/>
    <property type="match status" value="1"/>
</dbReference>
<dbReference type="GO" id="GO:0016616">
    <property type="term" value="F:oxidoreductase activity, acting on the CH-OH group of donors, NAD or NADP as acceptor"/>
    <property type="evidence" value="ECO:0007669"/>
    <property type="project" value="UniProtKB-ARBA"/>
</dbReference>
<dbReference type="SUPFAM" id="SSF51735">
    <property type="entry name" value="NAD(P)-binding Rossmann-fold domains"/>
    <property type="match status" value="1"/>
</dbReference>
<dbReference type="SUPFAM" id="SSF50129">
    <property type="entry name" value="GroES-like"/>
    <property type="match status" value="1"/>
</dbReference>
<name>A0A6B2QX81_9BURK</name>
<evidence type="ECO:0000256" key="4">
    <source>
        <dbReference type="RuleBase" id="RU361277"/>
    </source>
</evidence>